<keyword evidence="4 9" id="KW-0812">Transmembrane</keyword>
<evidence type="ECO:0000256" key="9">
    <source>
        <dbReference type="RuleBase" id="RU000477"/>
    </source>
</evidence>
<feature type="transmembrane region" description="Helical" evidence="11">
    <location>
        <begin position="63"/>
        <end position="83"/>
    </location>
</feature>
<evidence type="ECO:0000256" key="8">
    <source>
        <dbReference type="ARBA" id="ARBA00034651"/>
    </source>
</evidence>
<feature type="region of interest" description="Disordered" evidence="10">
    <location>
        <begin position="254"/>
        <end position="316"/>
    </location>
</feature>
<dbReference type="SUPFAM" id="SSF81338">
    <property type="entry name" value="Aquaporin-like"/>
    <property type="match status" value="1"/>
</dbReference>
<comment type="subcellular location">
    <subcellularLocation>
        <location evidence="1">Membrane</location>
        <topology evidence="1">Multi-pass membrane protein</topology>
    </subcellularLocation>
</comment>
<dbReference type="AlphaFoldDB" id="A0AAV9UID4"/>
<feature type="transmembrane region" description="Helical" evidence="11">
    <location>
        <begin position="114"/>
        <end position="133"/>
    </location>
</feature>
<evidence type="ECO:0000256" key="6">
    <source>
        <dbReference type="ARBA" id="ARBA00022989"/>
    </source>
</evidence>
<evidence type="ECO:0008006" key="14">
    <source>
        <dbReference type="Google" id="ProtNLM"/>
    </source>
</evidence>
<dbReference type="FunFam" id="1.20.1080.10:FF:000014">
    <property type="entry name" value="Aquaporin 1"/>
    <property type="match status" value="1"/>
</dbReference>
<dbReference type="GO" id="GO:0005886">
    <property type="term" value="C:plasma membrane"/>
    <property type="evidence" value="ECO:0007669"/>
    <property type="project" value="TreeGrafter"/>
</dbReference>
<dbReference type="PRINTS" id="PR00783">
    <property type="entry name" value="MINTRINSICP"/>
</dbReference>
<dbReference type="Gene3D" id="1.20.1080.10">
    <property type="entry name" value="Glycerol uptake facilitator protein"/>
    <property type="match status" value="1"/>
</dbReference>
<evidence type="ECO:0000313" key="13">
    <source>
        <dbReference type="Proteomes" id="UP001375240"/>
    </source>
</evidence>
<comment type="similarity">
    <text evidence="2 9">Belongs to the MIP/aquaporin (TC 1.A.8) family.</text>
</comment>
<protein>
    <recommendedName>
        <fullName evidence="14">Aquaporin</fullName>
    </recommendedName>
</protein>
<keyword evidence="3 9" id="KW-0813">Transport</keyword>
<accession>A0AAV9UID4</accession>
<feature type="transmembrane region" description="Helical" evidence="11">
    <location>
        <begin position="20"/>
        <end position="42"/>
    </location>
</feature>
<keyword evidence="13" id="KW-1185">Reference proteome</keyword>
<sequence>MPTWERLGLSMGLKNHLVAASGEFIGTFMFLFMSYSVVQIAGSRVHYARQAGTPSSGGADPALIFYIASAFGMSLAVNVWIFYRVSGGMFNPAVTLALVLGCGMPIVRALICVVSQIIASICAAAVASAMLPGKLSVGTSTAGSGITEAQGCFLEMFLTAQLIVPIFFLAVEKHRATYLAPLGIGGGLFVGHLVGVYYTGAGINPARSFGPAVVTGDFNHDHWIYWIGPILGAIISAGLYRFMKMMEYTGGNPDQDIDLTSGPSHMEIDGKDVNQGREWSRSRESDPELGGSIPAKNSPVPVVSQGDDIARGSETR</sequence>
<gene>
    <name evidence="12" type="ORF">TWF696_009368</name>
</gene>
<evidence type="ECO:0000256" key="5">
    <source>
        <dbReference type="ARBA" id="ARBA00022737"/>
    </source>
</evidence>
<proteinExistence type="inferred from homology"/>
<comment type="catalytic activity">
    <reaction evidence="8">
        <text>H2O(in) = H2O(out)</text>
        <dbReference type="Rhea" id="RHEA:29667"/>
        <dbReference type="ChEBI" id="CHEBI:15377"/>
    </reaction>
</comment>
<dbReference type="PANTHER" id="PTHR19139:SF199">
    <property type="entry name" value="MIP17260P"/>
    <property type="match status" value="1"/>
</dbReference>
<feature type="compositionally biased region" description="Basic and acidic residues" evidence="10">
    <location>
        <begin position="266"/>
        <end position="286"/>
    </location>
</feature>
<feature type="transmembrane region" description="Helical" evidence="11">
    <location>
        <begin position="223"/>
        <end position="242"/>
    </location>
</feature>
<evidence type="ECO:0000256" key="2">
    <source>
        <dbReference type="ARBA" id="ARBA00006175"/>
    </source>
</evidence>
<evidence type="ECO:0000256" key="11">
    <source>
        <dbReference type="SAM" id="Phobius"/>
    </source>
</evidence>
<feature type="transmembrane region" description="Helical" evidence="11">
    <location>
        <begin position="178"/>
        <end position="203"/>
    </location>
</feature>
<reference evidence="12 13" key="1">
    <citation type="submission" date="2019-10" db="EMBL/GenBank/DDBJ databases">
        <authorList>
            <person name="Palmer J.M."/>
        </authorList>
    </citation>
    <scope>NUCLEOTIDE SEQUENCE [LARGE SCALE GENOMIC DNA]</scope>
    <source>
        <strain evidence="12 13">TWF696</strain>
    </source>
</reference>
<dbReference type="InterPro" id="IPR000425">
    <property type="entry name" value="MIP"/>
</dbReference>
<dbReference type="GO" id="GO:0015250">
    <property type="term" value="F:water channel activity"/>
    <property type="evidence" value="ECO:0007669"/>
    <property type="project" value="TreeGrafter"/>
</dbReference>
<evidence type="ECO:0000256" key="7">
    <source>
        <dbReference type="ARBA" id="ARBA00023136"/>
    </source>
</evidence>
<name>A0AAV9UID4_9PEZI</name>
<dbReference type="PANTHER" id="PTHR19139">
    <property type="entry name" value="AQUAPORIN TRANSPORTER"/>
    <property type="match status" value="1"/>
</dbReference>
<organism evidence="12 13">
    <name type="scientific">Orbilia brochopaga</name>
    <dbReference type="NCBI Taxonomy" id="3140254"/>
    <lineage>
        <taxon>Eukaryota</taxon>
        <taxon>Fungi</taxon>
        <taxon>Dikarya</taxon>
        <taxon>Ascomycota</taxon>
        <taxon>Pezizomycotina</taxon>
        <taxon>Orbiliomycetes</taxon>
        <taxon>Orbiliales</taxon>
        <taxon>Orbiliaceae</taxon>
        <taxon>Orbilia</taxon>
    </lineage>
</organism>
<keyword evidence="6 11" id="KW-1133">Transmembrane helix</keyword>
<dbReference type="Proteomes" id="UP001375240">
    <property type="component" value="Unassembled WGS sequence"/>
</dbReference>
<evidence type="ECO:0000256" key="1">
    <source>
        <dbReference type="ARBA" id="ARBA00004141"/>
    </source>
</evidence>
<dbReference type="InterPro" id="IPR023271">
    <property type="entry name" value="Aquaporin-like"/>
</dbReference>
<feature type="transmembrane region" description="Helical" evidence="11">
    <location>
        <begin position="89"/>
        <end position="107"/>
    </location>
</feature>
<keyword evidence="5" id="KW-0677">Repeat</keyword>
<comment type="caution">
    <text evidence="12">The sequence shown here is derived from an EMBL/GenBank/DDBJ whole genome shotgun (WGS) entry which is preliminary data.</text>
</comment>
<dbReference type="Pfam" id="PF00230">
    <property type="entry name" value="MIP"/>
    <property type="match status" value="1"/>
</dbReference>
<evidence type="ECO:0000256" key="10">
    <source>
        <dbReference type="SAM" id="MobiDB-lite"/>
    </source>
</evidence>
<evidence type="ECO:0000313" key="12">
    <source>
        <dbReference type="EMBL" id="KAK6341059.1"/>
    </source>
</evidence>
<keyword evidence="7 11" id="KW-0472">Membrane</keyword>
<dbReference type="EMBL" id="JAVHNQ010000008">
    <property type="protein sequence ID" value="KAK6341059.1"/>
    <property type="molecule type" value="Genomic_DNA"/>
</dbReference>
<feature type="transmembrane region" description="Helical" evidence="11">
    <location>
        <begin position="153"/>
        <end position="171"/>
    </location>
</feature>
<evidence type="ECO:0000256" key="3">
    <source>
        <dbReference type="ARBA" id="ARBA00022448"/>
    </source>
</evidence>
<evidence type="ECO:0000256" key="4">
    <source>
        <dbReference type="ARBA" id="ARBA00022692"/>
    </source>
</evidence>
<dbReference type="InterPro" id="IPR034294">
    <property type="entry name" value="Aquaporin_transptr"/>
</dbReference>